<evidence type="ECO:0000313" key="2">
    <source>
        <dbReference type="Proteomes" id="UP000215086"/>
    </source>
</evidence>
<dbReference type="KEGG" id="ttf:THTE_3963"/>
<keyword evidence="2" id="KW-1185">Reference proteome</keyword>
<sequence length="57" mass="6227">MRALQTGMRKTGMRSGLRPCVQACSGSPSPCSSRDLQPVRSGLRKARLRATLRLLIT</sequence>
<proteinExistence type="predicted"/>
<dbReference type="Proteomes" id="UP000215086">
    <property type="component" value="Chromosome"/>
</dbReference>
<gene>
    <name evidence="1" type="ORF">THTE_3963</name>
</gene>
<organism evidence="1 2">
    <name type="scientific">Thermogutta terrifontis</name>
    <dbReference type="NCBI Taxonomy" id="1331910"/>
    <lineage>
        <taxon>Bacteria</taxon>
        <taxon>Pseudomonadati</taxon>
        <taxon>Planctomycetota</taxon>
        <taxon>Planctomycetia</taxon>
        <taxon>Pirellulales</taxon>
        <taxon>Thermoguttaceae</taxon>
        <taxon>Thermogutta</taxon>
    </lineage>
</organism>
<evidence type="ECO:0000313" key="1">
    <source>
        <dbReference type="EMBL" id="ASV76564.1"/>
    </source>
</evidence>
<accession>A0A286RKT4</accession>
<dbReference type="EMBL" id="CP018477">
    <property type="protein sequence ID" value="ASV76564.1"/>
    <property type="molecule type" value="Genomic_DNA"/>
</dbReference>
<protein>
    <submittedName>
        <fullName evidence="1">Uncharacterized protein</fullName>
    </submittedName>
</protein>
<reference evidence="1 2" key="1">
    <citation type="journal article" name="Front. Microbiol.">
        <title>Sugar Metabolism of the First Thermophilic Planctomycete Thermogutta terrifontis: Comparative Genomic and Transcriptomic Approaches.</title>
        <authorList>
            <person name="Elcheninov A.G."/>
            <person name="Menzel P."/>
            <person name="Gudbergsdottir S.R."/>
            <person name="Slesarev A.I."/>
            <person name="Kadnikov V.V."/>
            <person name="Krogh A."/>
            <person name="Bonch-Osmolovskaya E.A."/>
            <person name="Peng X."/>
            <person name="Kublanov I.V."/>
        </authorList>
    </citation>
    <scope>NUCLEOTIDE SEQUENCE [LARGE SCALE GENOMIC DNA]</scope>
    <source>
        <strain evidence="1 2">R1</strain>
    </source>
</reference>
<dbReference type="AlphaFoldDB" id="A0A286RKT4"/>
<name>A0A286RKT4_9BACT</name>